<dbReference type="OrthoDB" id="9801689at2"/>
<gene>
    <name evidence="8" type="ORF">FQB35_10755</name>
</gene>
<evidence type="ECO:0000256" key="4">
    <source>
        <dbReference type="ARBA" id="ARBA00022723"/>
    </source>
</evidence>
<dbReference type="SFLD" id="SFLDG01091">
    <property type="entry name" value="uncharacterized_CHP01210-like"/>
    <property type="match status" value="1"/>
</dbReference>
<keyword evidence="2" id="KW-0004">4Fe-4S</keyword>
<dbReference type="InterPro" id="IPR007197">
    <property type="entry name" value="rSAM"/>
</dbReference>
<reference evidence="8 9" key="1">
    <citation type="submission" date="2019-07" db="EMBL/GenBank/DDBJ databases">
        <title>Complete genome of Crassaminicella thermophila SY095.</title>
        <authorList>
            <person name="Li X."/>
        </authorList>
    </citation>
    <scope>NUCLEOTIDE SEQUENCE [LARGE SCALE GENOMIC DNA]</scope>
    <source>
        <strain evidence="8 9">SY095</strain>
    </source>
</reference>
<evidence type="ECO:0000313" key="8">
    <source>
        <dbReference type="EMBL" id="QEK12770.1"/>
    </source>
</evidence>
<dbReference type="SMART" id="SM00729">
    <property type="entry name" value="Elp3"/>
    <property type="match status" value="1"/>
</dbReference>
<dbReference type="PROSITE" id="PS51918">
    <property type="entry name" value="RADICAL_SAM"/>
    <property type="match status" value="1"/>
</dbReference>
<organism evidence="8 9">
    <name type="scientific">Crassaminicella thermophila</name>
    <dbReference type="NCBI Taxonomy" id="2599308"/>
    <lineage>
        <taxon>Bacteria</taxon>
        <taxon>Bacillati</taxon>
        <taxon>Bacillota</taxon>
        <taxon>Clostridia</taxon>
        <taxon>Eubacteriales</taxon>
        <taxon>Clostridiaceae</taxon>
        <taxon>Crassaminicella</taxon>
    </lineage>
</organism>
<name>A0A5C0SF38_CRATE</name>
<dbReference type="RefSeq" id="WP_148809906.1">
    <property type="nucleotide sequence ID" value="NZ_CP042243.1"/>
</dbReference>
<proteinExistence type="predicted"/>
<dbReference type="GO" id="GO:0003824">
    <property type="term" value="F:catalytic activity"/>
    <property type="evidence" value="ECO:0007669"/>
    <property type="project" value="InterPro"/>
</dbReference>
<dbReference type="GO" id="GO:0046872">
    <property type="term" value="F:metal ion binding"/>
    <property type="evidence" value="ECO:0007669"/>
    <property type="project" value="UniProtKB-KW"/>
</dbReference>
<dbReference type="Proteomes" id="UP000324646">
    <property type="component" value="Chromosome"/>
</dbReference>
<protein>
    <submittedName>
        <fullName evidence="8">TIGR01212 family radical SAM protein</fullName>
    </submittedName>
</protein>
<dbReference type="GO" id="GO:0051539">
    <property type="term" value="F:4 iron, 4 sulfur cluster binding"/>
    <property type="evidence" value="ECO:0007669"/>
    <property type="project" value="UniProtKB-KW"/>
</dbReference>
<accession>A0A5C0SF38</accession>
<dbReference type="SFLD" id="SFLDS00029">
    <property type="entry name" value="Radical_SAM"/>
    <property type="match status" value="1"/>
</dbReference>
<dbReference type="Pfam" id="PF16199">
    <property type="entry name" value="Radical_SAM_C"/>
    <property type="match status" value="1"/>
</dbReference>
<keyword evidence="4" id="KW-0479">Metal-binding</keyword>
<dbReference type="SUPFAM" id="SSF102114">
    <property type="entry name" value="Radical SAM enzymes"/>
    <property type="match status" value="1"/>
</dbReference>
<comment type="cofactor">
    <cofactor evidence="1">
        <name>[4Fe-4S] cluster</name>
        <dbReference type="ChEBI" id="CHEBI:49883"/>
    </cofactor>
</comment>
<evidence type="ECO:0000256" key="3">
    <source>
        <dbReference type="ARBA" id="ARBA00022691"/>
    </source>
</evidence>
<keyword evidence="9" id="KW-1185">Reference proteome</keyword>
<evidence type="ECO:0000256" key="1">
    <source>
        <dbReference type="ARBA" id="ARBA00001966"/>
    </source>
</evidence>
<dbReference type="InterPro" id="IPR023404">
    <property type="entry name" value="rSAM_horseshoe"/>
</dbReference>
<keyword evidence="3" id="KW-0949">S-adenosyl-L-methionine</keyword>
<dbReference type="PANTHER" id="PTHR11135">
    <property type="entry name" value="HISTONE ACETYLTRANSFERASE-RELATED"/>
    <property type="match status" value="1"/>
</dbReference>
<dbReference type="InterPro" id="IPR058240">
    <property type="entry name" value="rSAM_sf"/>
</dbReference>
<dbReference type="PANTHER" id="PTHR11135:SF1">
    <property type="entry name" value="PROTEIN YHCC"/>
    <property type="match status" value="1"/>
</dbReference>
<dbReference type="KEGG" id="crs:FQB35_10755"/>
<keyword evidence="5" id="KW-0408">Iron</keyword>
<dbReference type="SFLD" id="SFLDG01086">
    <property type="entry name" value="elongater_protein-like"/>
    <property type="match status" value="1"/>
</dbReference>
<dbReference type="Pfam" id="PF04055">
    <property type="entry name" value="Radical_SAM"/>
    <property type="match status" value="1"/>
</dbReference>
<evidence type="ECO:0000256" key="5">
    <source>
        <dbReference type="ARBA" id="ARBA00023004"/>
    </source>
</evidence>
<dbReference type="InterPro" id="IPR032432">
    <property type="entry name" value="Radical_SAM_C"/>
</dbReference>
<dbReference type="InterPro" id="IPR006638">
    <property type="entry name" value="Elp3/MiaA/NifB-like_rSAM"/>
</dbReference>
<evidence type="ECO:0000256" key="2">
    <source>
        <dbReference type="ARBA" id="ARBA00022485"/>
    </source>
</evidence>
<feature type="domain" description="Radical SAM core" evidence="7">
    <location>
        <begin position="16"/>
        <end position="258"/>
    </location>
</feature>
<evidence type="ECO:0000259" key="7">
    <source>
        <dbReference type="PROSITE" id="PS51918"/>
    </source>
</evidence>
<dbReference type="NCBIfam" id="TIGR01212">
    <property type="entry name" value="TIGR01212 family radical SAM protein"/>
    <property type="match status" value="1"/>
</dbReference>
<dbReference type="InterPro" id="IPR039661">
    <property type="entry name" value="ELP3"/>
</dbReference>
<evidence type="ECO:0000313" key="9">
    <source>
        <dbReference type="Proteomes" id="UP000324646"/>
    </source>
</evidence>
<dbReference type="Gene3D" id="3.80.30.20">
    <property type="entry name" value="tm_1862 like domain"/>
    <property type="match status" value="1"/>
</dbReference>
<keyword evidence="6" id="KW-0411">Iron-sulfur</keyword>
<dbReference type="AlphaFoldDB" id="A0A5C0SF38"/>
<sequence>MKESRYRIYSQYLKEKYGEKIYKIPINLPVTCPNRDGILGRGGCIFCGEEGAGFENLASSISVKDQLNKNIEYIQKKYKAKKFIAYFQNFTNTYLPLEQFKEYIYASCQENVVEISISTRPDCVNDKYLAFLNEVKEEKNINICIELGLQSVNYHTLRKINRGHSLAEFIDAIIRIKKYGFDSCVHMILNLPWDEKEDVIEGAKIISALGVEQVKLHSLYILKNTVIGRMYENNEFKIISLEEYVDRVVTFLEYLDPNIVIQRLVGRAPKENTLFCNWDTSWWKIKDHIDEKMEKLDSFQGKKFMYLNGKALMHIKNP</sequence>
<evidence type="ECO:0000256" key="6">
    <source>
        <dbReference type="ARBA" id="ARBA00023014"/>
    </source>
</evidence>
<dbReference type="EMBL" id="CP042243">
    <property type="protein sequence ID" value="QEK12770.1"/>
    <property type="molecule type" value="Genomic_DNA"/>
</dbReference>
<dbReference type="InterPro" id="IPR005911">
    <property type="entry name" value="YhcC-like"/>
</dbReference>